<dbReference type="Gene3D" id="3.30.559.10">
    <property type="entry name" value="Chloramphenicol acetyltransferase-like domain"/>
    <property type="match status" value="1"/>
</dbReference>
<feature type="region of interest" description="Disordered" evidence="7">
    <location>
        <begin position="81"/>
        <end position="119"/>
    </location>
</feature>
<comment type="caution">
    <text evidence="10">The sequence shown here is derived from an EMBL/GenBank/DDBJ whole genome shotgun (WGS) entry which is preliminary data.</text>
</comment>
<dbReference type="InterPro" id="IPR004167">
    <property type="entry name" value="PSBD"/>
</dbReference>
<accession>A0A9D5QCA8</accession>
<evidence type="ECO:0000259" key="8">
    <source>
        <dbReference type="PROSITE" id="PS50968"/>
    </source>
</evidence>
<dbReference type="SUPFAM" id="SSF51230">
    <property type="entry name" value="Single hybrid motif"/>
    <property type="match status" value="1"/>
</dbReference>
<dbReference type="InterPro" id="IPR011053">
    <property type="entry name" value="Single_hybrid_motif"/>
</dbReference>
<dbReference type="CDD" id="cd06849">
    <property type="entry name" value="lipoyl_domain"/>
    <property type="match status" value="1"/>
</dbReference>
<dbReference type="Gene3D" id="4.10.320.10">
    <property type="entry name" value="E3-binding domain"/>
    <property type="match status" value="1"/>
</dbReference>
<dbReference type="PROSITE" id="PS51826">
    <property type="entry name" value="PSBD"/>
    <property type="match status" value="1"/>
</dbReference>
<dbReference type="SUPFAM" id="SSF47005">
    <property type="entry name" value="Peripheral subunit-binding domain of 2-oxo acid dehydrogenase complex"/>
    <property type="match status" value="1"/>
</dbReference>
<dbReference type="EMBL" id="WJKJ01000039">
    <property type="protein sequence ID" value="MBD3363837.1"/>
    <property type="molecule type" value="Genomic_DNA"/>
</dbReference>
<dbReference type="Gene3D" id="2.40.50.100">
    <property type="match status" value="1"/>
</dbReference>
<keyword evidence="4 6" id="KW-0450">Lipoyl</keyword>
<dbReference type="Proteomes" id="UP000630660">
    <property type="component" value="Unassembled WGS sequence"/>
</dbReference>
<evidence type="ECO:0000313" key="10">
    <source>
        <dbReference type="EMBL" id="MBD3363837.1"/>
    </source>
</evidence>
<name>A0A9D5QCA8_UNCW3</name>
<reference evidence="10" key="1">
    <citation type="submission" date="2019-11" db="EMBL/GenBank/DDBJ databases">
        <title>Microbial mats filling the niche in hypersaline microbial mats.</title>
        <authorList>
            <person name="Wong H.L."/>
            <person name="Macleod F.I."/>
            <person name="White R.A. III"/>
            <person name="Burns B.P."/>
        </authorList>
    </citation>
    <scope>NUCLEOTIDE SEQUENCE</scope>
    <source>
        <strain evidence="10">Bin_327</strain>
    </source>
</reference>
<feature type="compositionally biased region" description="Basic and acidic residues" evidence="7">
    <location>
        <begin position="182"/>
        <end position="201"/>
    </location>
</feature>
<dbReference type="Pfam" id="PF00364">
    <property type="entry name" value="Biotin_lipoyl"/>
    <property type="match status" value="1"/>
</dbReference>
<dbReference type="SUPFAM" id="SSF52777">
    <property type="entry name" value="CoA-dependent acyltransferases"/>
    <property type="match status" value="1"/>
</dbReference>
<keyword evidence="3 6" id="KW-0808">Transferase</keyword>
<evidence type="ECO:0000259" key="9">
    <source>
        <dbReference type="PROSITE" id="PS51826"/>
    </source>
</evidence>
<dbReference type="PROSITE" id="PS50968">
    <property type="entry name" value="BIOTINYL_LIPOYL"/>
    <property type="match status" value="1"/>
</dbReference>
<comment type="similarity">
    <text evidence="2 6">Belongs to the 2-oxoacid dehydrogenase family.</text>
</comment>
<dbReference type="PANTHER" id="PTHR43178">
    <property type="entry name" value="DIHYDROLIPOAMIDE ACETYLTRANSFERASE COMPONENT OF PYRUVATE DEHYDROGENASE COMPLEX"/>
    <property type="match status" value="1"/>
</dbReference>
<protein>
    <recommendedName>
        <fullName evidence="6">Dihydrolipoamide acetyltransferase component of pyruvate dehydrogenase complex</fullName>
        <ecNumber evidence="6">2.3.1.-</ecNumber>
    </recommendedName>
</protein>
<dbReference type="InterPro" id="IPR036625">
    <property type="entry name" value="E3-bd_dom_sf"/>
</dbReference>
<evidence type="ECO:0000256" key="2">
    <source>
        <dbReference type="ARBA" id="ARBA00007317"/>
    </source>
</evidence>
<keyword evidence="5 6" id="KW-0012">Acyltransferase</keyword>
<dbReference type="GO" id="GO:0005737">
    <property type="term" value="C:cytoplasm"/>
    <property type="evidence" value="ECO:0007669"/>
    <property type="project" value="TreeGrafter"/>
</dbReference>
<evidence type="ECO:0000256" key="4">
    <source>
        <dbReference type="ARBA" id="ARBA00022823"/>
    </source>
</evidence>
<evidence type="ECO:0000256" key="7">
    <source>
        <dbReference type="SAM" id="MobiDB-lite"/>
    </source>
</evidence>
<dbReference type="GO" id="GO:0031405">
    <property type="term" value="F:lipoic acid binding"/>
    <property type="evidence" value="ECO:0007669"/>
    <property type="project" value="TreeGrafter"/>
</dbReference>
<evidence type="ECO:0000313" key="11">
    <source>
        <dbReference type="Proteomes" id="UP000630660"/>
    </source>
</evidence>
<comment type="cofactor">
    <cofactor evidence="1 6">
        <name>(R)-lipoate</name>
        <dbReference type="ChEBI" id="CHEBI:83088"/>
    </cofactor>
</comment>
<feature type="compositionally biased region" description="Basic and acidic residues" evidence="7">
    <location>
        <begin position="83"/>
        <end position="112"/>
    </location>
</feature>
<dbReference type="InterPro" id="IPR050743">
    <property type="entry name" value="2-oxoacid_DH_E2_comp"/>
</dbReference>
<dbReference type="EC" id="2.3.1.-" evidence="6"/>
<sequence>MTKEFKMPMVAESVVEGEVGKWFVKEGDFVKMDQPLLEVLTDKVNVEIPSPIQGKLSKIVVQEGKIAQVGDVLAIFEEAGEVETEKESKPEPDSTAADVHKPEPARKPEGHKPLAAPAVRRKAREMGIDLALVEGSGPGGRITETDLEKYYSRPSEAPEEPEPPAKPEPVPAPPPEPEPPAPEEKPALPKSKPAGEEERIPFRGIRRTVAKQMVKSRQITVSTLHVDTADVTDLVELRETEKRKASEKGVKLTYLPFFIKAAVAALKAYPIVNSSLEDETEEIILKHYYNIGIAVATDDGLVVPVVKDADTKDIWQLARDIKELADKARSGKLALDDVQGSTFSLTNIGSLSGQISFPIINHPNAATTGIQSITKKPVVRDDRIEIRHVVNLSMAFDHRIFDGAVASQFTSEMIRRLETPALLFWEEG</sequence>
<dbReference type="InterPro" id="IPR023213">
    <property type="entry name" value="CAT-like_dom_sf"/>
</dbReference>
<dbReference type="InterPro" id="IPR001078">
    <property type="entry name" value="2-oxoacid_DH_actylTfrase"/>
</dbReference>
<proteinExistence type="inferred from homology"/>
<dbReference type="Pfam" id="PF02817">
    <property type="entry name" value="E3_binding"/>
    <property type="match status" value="1"/>
</dbReference>
<evidence type="ECO:0000256" key="3">
    <source>
        <dbReference type="ARBA" id="ARBA00022679"/>
    </source>
</evidence>
<feature type="compositionally biased region" description="Pro residues" evidence="7">
    <location>
        <begin position="164"/>
        <end position="180"/>
    </location>
</feature>
<evidence type="ECO:0000256" key="6">
    <source>
        <dbReference type="RuleBase" id="RU003423"/>
    </source>
</evidence>
<feature type="region of interest" description="Disordered" evidence="7">
    <location>
        <begin position="151"/>
        <end position="203"/>
    </location>
</feature>
<feature type="domain" description="Peripheral subunit-binding (PSBD)" evidence="9">
    <location>
        <begin position="114"/>
        <end position="151"/>
    </location>
</feature>
<dbReference type="FunFam" id="3.30.559.10:FF:000007">
    <property type="entry name" value="Dihydrolipoamide acetyltransferase component of pyruvate dehydrogenase complex"/>
    <property type="match status" value="1"/>
</dbReference>
<evidence type="ECO:0000256" key="1">
    <source>
        <dbReference type="ARBA" id="ARBA00001938"/>
    </source>
</evidence>
<feature type="domain" description="Lipoyl-binding" evidence="8">
    <location>
        <begin position="2"/>
        <end position="77"/>
    </location>
</feature>
<dbReference type="AlphaFoldDB" id="A0A9D5QCA8"/>
<dbReference type="InterPro" id="IPR000089">
    <property type="entry name" value="Biotin_lipoyl"/>
</dbReference>
<dbReference type="PANTHER" id="PTHR43178:SF5">
    <property type="entry name" value="LIPOAMIDE ACYLTRANSFERASE COMPONENT OF BRANCHED-CHAIN ALPHA-KETO ACID DEHYDROGENASE COMPLEX, MITOCHONDRIAL"/>
    <property type="match status" value="1"/>
</dbReference>
<organism evidence="10 11">
    <name type="scientific">candidate division WOR-3 bacterium</name>
    <dbReference type="NCBI Taxonomy" id="2052148"/>
    <lineage>
        <taxon>Bacteria</taxon>
        <taxon>Bacteria division WOR-3</taxon>
    </lineage>
</organism>
<evidence type="ECO:0000256" key="5">
    <source>
        <dbReference type="ARBA" id="ARBA00023315"/>
    </source>
</evidence>
<dbReference type="GO" id="GO:0016407">
    <property type="term" value="F:acetyltransferase activity"/>
    <property type="evidence" value="ECO:0007669"/>
    <property type="project" value="TreeGrafter"/>
</dbReference>
<dbReference type="Pfam" id="PF00198">
    <property type="entry name" value="2-oxoacid_dh"/>
    <property type="match status" value="1"/>
</dbReference>
<gene>
    <name evidence="10" type="ORF">GF359_01330</name>
</gene>